<dbReference type="Proteomes" id="UP000298652">
    <property type="component" value="Chromosome 2"/>
</dbReference>
<gene>
    <name evidence="1" type="ORF">SEVIR_2G392850v2</name>
</gene>
<sequence length="91" mass="9886">MHLMWRGDNAFATSLSGDVSSAFLSSVGELHRFGPVELSSDGLSPPHRCLPRPALCRWQASPHHGFVATPHACLCAAMDESWPHLLLEPSP</sequence>
<dbReference type="Gramene" id="TKW35708">
    <property type="protein sequence ID" value="TKW35708"/>
    <property type="gene ID" value="SEVIR_2G392850v2"/>
</dbReference>
<organism evidence="1 2">
    <name type="scientific">Setaria viridis</name>
    <name type="common">Green bristlegrass</name>
    <name type="synonym">Setaria italica subsp. viridis</name>
    <dbReference type="NCBI Taxonomy" id="4556"/>
    <lineage>
        <taxon>Eukaryota</taxon>
        <taxon>Viridiplantae</taxon>
        <taxon>Streptophyta</taxon>
        <taxon>Embryophyta</taxon>
        <taxon>Tracheophyta</taxon>
        <taxon>Spermatophyta</taxon>
        <taxon>Magnoliopsida</taxon>
        <taxon>Liliopsida</taxon>
        <taxon>Poales</taxon>
        <taxon>Poaceae</taxon>
        <taxon>PACMAD clade</taxon>
        <taxon>Panicoideae</taxon>
        <taxon>Panicodae</taxon>
        <taxon>Paniceae</taxon>
        <taxon>Cenchrinae</taxon>
        <taxon>Setaria</taxon>
    </lineage>
</organism>
<evidence type="ECO:0000313" key="1">
    <source>
        <dbReference type="EMBL" id="TKW35708.1"/>
    </source>
</evidence>
<proteinExistence type="predicted"/>
<dbReference type="EMBL" id="CM016553">
    <property type="protein sequence ID" value="TKW35708.1"/>
    <property type="molecule type" value="Genomic_DNA"/>
</dbReference>
<protein>
    <submittedName>
        <fullName evidence="1">Uncharacterized protein</fullName>
    </submittedName>
</protein>
<reference evidence="1" key="1">
    <citation type="submission" date="2019-03" db="EMBL/GenBank/DDBJ databases">
        <title>WGS assembly of Setaria viridis.</title>
        <authorList>
            <person name="Huang P."/>
            <person name="Jenkins J."/>
            <person name="Grimwood J."/>
            <person name="Barry K."/>
            <person name="Healey A."/>
            <person name="Mamidi S."/>
            <person name="Sreedasyam A."/>
            <person name="Shu S."/>
            <person name="Feldman M."/>
            <person name="Wu J."/>
            <person name="Yu Y."/>
            <person name="Chen C."/>
            <person name="Johnson J."/>
            <person name="Rokhsar D."/>
            <person name="Baxter I."/>
            <person name="Schmutz J."/>
            <person name="Brutnell T."/>
            <person name="Kellogg E."/>
        </authorList>
    </citation>
    <scope>NUCLEOTIDE SEQUENCE [LARGE SCALE GENOMIC DNA]</scope>
</reference>
<dbReference type="AlphaFoldDB" id="A0A4U6W027"/>
<name>A0A4U6W027_SETVI</name>
<evidence type="ECO:0000313" key="2">
    <source>
        <dbReference type="Proteomes" id="UP000298652"/>
    </source>
</evidence>
<accession>A0A4U6W027</accession>
<keyword evidence="2" id="KW-1185">Reference proteome</keyword>